<dbReference type="WBParaSite" id="nRc.2.0.1.t14952-RA">
    <property type="protein sequence ID" value="nRc.2.0.1.t14952-RA"/>
    <property type="gene ID" value="nRc.2.0.1.g14952"/>
</dbReference>
<evidence type="ECO:0000256" key="1">
    <source>
        <dbReference type="SAM" id="MobiDB-lite"/>
    </source>
</evidence>
<proteinExistence type="predicted"/>
<feature type="region of interest" description="Disordered" evidence="1">
    <location>
        <begin position="75"/>
        <end position="96"/>
    </location>
</feature>
<dbReference type="Proteomes" id="UP000887565">
    <property type="component" value="Unplaced"/>
</dbReference>
<keyword evidence="2" id="KW-1185">Reference proteome</keyword>
<name>A0A915IL96_ROMCU</name>
<organism evidence="2 3">
    <name type="scientific">Romanomermis culicivorax</name>
    <name type="common">Nematode worm</name>
    <dbReference type="NCBI Taxonomy" id="13658"/>
    <lineage>
        <taxon>Eukaryota</taxon>
        <taxon>Metazoa</taxon>
        <taxon>Ecdysozoa</taxon>
        <taxon>Nematoda</taxon>
        <taxon>Enoplea</taxon>
        <taxon>Dorylaimia</taxon>
        <taxon>Mermithida</taxon>
        <taxon>Mermithoidea</taxon>
        <taxon>Mermithidae</taxon>
        <taxon>Romanomermis</taxon>
    </lineage>
</organism>
<protein>
    <submittedName>
        <fullName evidence="3">Amelogenin</fullName>
    </submittedName>
</protein>
<accession>A0A915IL96</accession>
<feature type="region of interest" description="Disordered" evidence="1">
    <location>
        <begin position="1"/>
        <end position="30"/>
    </location>
</feature>
<dbReference type="AlphaFoldDB" id="A0A915IL96"/>
<evidence type="ECO:0000313" key="2">
    <source>
        <dbReference type="Proteomes" id="UP000887565"/>
    </source>
</evidence>
<sequence length="96" mass="10595">MVLQQSPMMQQQPSVTQQQPSVMQPQPSMMQPQGQLVQVIQMDANGQPQYHQVILPPQYQLGSIMPAPQDLRHMAPTLLPPIPSSSEVEQSAVPAN</sequence>
<reference evidence="3" key="1">
    <citation type="submission" date="2022-11" db="UniProtKB">
        <authorList>
            <consortium name="WormBaseParasite"/>
        </authorList>
    </citation>
    <scope>IDENTIFICATION</scope>
</reference>
<evidence type="ECO:0000313" key="3">
    <source>
        <dbReference type="WBParaSite" id="nRc.2.0.1.t14952-RA"/>
    </source>
</evidence>